<feature type="binding site" evidence="19">
    <location>
        <position position="363"/>
    </location>
    <ligand>
        <name>Ca(2+)</name>
        <dbReference type="ChEBI" id="CHEBI:29108"/>
        <label>4</label>
    </ligand>
</feature>
<feature type="binding site" description="in inhibited form" evidence="19">
    <location>
        <position position="162"/>
    </location>
    <ligand>
        <name>Zn(2+)</name>
        <dbReference type="ChEBI" id="CHEBI:29105"/>
        <label>2</label>
        <note>catalytic</note>
    </ligand>
</feature>
<feature type="repeat" description="Hemopexin" evidence="21">
    <location>
        <begin position="787"/>
        <end position="836"/>
    </location>
</feature>
<dbReference type="GO" id="GO:0006508">
    <property type="term" value="P:proteolysis"/>
    <property type="evidence" value="ECO:0007669"/>
    <property type="project" value="UniProtKB-KW"/>
</dbReference>
<sequence>MYPSSNFGPNYELQLSFHDVKDIQHLYGDQYWMLKQLKLEEDFPGNISDLGFPSSIKSTGAALHFRNGRYTVFFTGHECWNLVQLMYRVSVSSIKYQVSNSCFLLQSYLKKFFNLAEDSNPTVRRGISPMTKKLAEMQRFFHLRVTGTPDPDTIAMMKKPRCGVPDGKIARFSITGSNFKWGGNSLTYRIENYTPDMARSEVDDSIERALQVWAKVTPLTFTRIYRDTADIMISFGRQSHGDYYPFDGPDGTLAHAFAPGPGIGGDAHFDEDETFTFRSDEGYILFLVAAHEFGHSLGLSHSNDPGALMYPVYTYSNPDTFVLPRDDVNGIQSLYGPNSKKDPNPGPTSPTTPDACDSTMVLDAVVTLRGDLFFFKDRFFWRSYPQSAQAQQSLITNFWPNAPVNIDAAYESQHLDRVLLFKDRRVWSFSGYDLAQGYPKSISSFGLPKTVEKVDAALYDVDSGKTLFFVGSNYYSYDEAKKTMDQGLPKPVDQTFSGLTSKVTAAFQYREEWSEFKLSSLHKIERQLVDLRNSRHLLKSYLKKFFNLTEERGPSSRRGISPVKKKLSEMQRFYGLQITGALDTDTIAMMKKPRCGVPDGNIARFSTFGSNLKWEEKSLTYRIENYTPDMSTSEVNDSIEKALEVWAKVTPLRFTRVYTGTADIMISFGRQSHGDYYPFDGRDGTLAHAFAPAPGIGGDAHFDDDETFTFRSNAGYVLFMVAAHEFGHSLGLSHSDDPGALMYPVYTYRNPDTFVLPRDDVNGIQSLYGPNLVKDPSVVEPPAPITPDACDSTMVLDAVTTLRGEMFFFKDSFFWRSYPQSRSPQQSLITNFWPSAPVNIDAAYESQQSDRIFFFKGRKVWAFRGYNPMRGYPKRLTSFGLPKTVKKIDAALYDVQSGKTLLFAGIYYFSYDDARQTLDQGLPKRIDRTFSGLNKKVTAVFQYRDASTGRSVLLETLQFTCRPRLAHPPLLFKTTDYLSQFFSDVGVSAPSSVWHSSLDSFEDTLRKMQEFFGMEVTGHLDSNTLEVIAQPRCGFTDVTRYGHFDGQPKWDKTLVTYRITNYTPDLNQGDVDAAIAKALKLYSDITPLDFKQINSGTADIMIIFKRRDHGDFAPFDGQGGVLAHAFSPGEGHGGDTHFDDDEKWTLTSSGANLFLVAAHEFGHALGLAHSQVQTALMFPIYKYVNTEGYKLPDDDRLGIQAIYGIRAAQPPTEPDANPQPTKRSVLEPQPRPEPDTEPIPDRCSTNLVFDAATSIRRSLYFFKNGHFWKRSSSWDGITMKSIQSAWPGISNVDAAYEYKKRKKVIFFEGDHYWGIRRNAVLPGYPKPIIDFGFPPYVTKVDAAVHVSVTSKTLLFANNKYWSYNERRGRMDFGYPRYIKIELPGIGYRVDAAFENKGNLYFSYGSRQTEYSYQRRRAIRTLLNYKWMDCK</sequence>
<dbReference type="InterPro" id="IPR018486">
    <property type="entry name" value="Hemopexin_CS"/>
</dbReference>
<evidence type="ECO:0000256" key="1">
    <source>
        <dbReference type="ARBA" id="ARBA00004498"/>
    </source>
</evidence>
<evidence type="ECO:0000256" key="13">
    <source>
        <dbReference type="ARBA" id="ARBA00023105"/>
    </source>
</evidence>
<evidence type="ECO:0000313" key="25">
    <source>
        <dbReference type="Proteomes" id="UP000438429"/>
    </source>
</evidence>
<dbReference type="SUPFAM" id="SSF55486">
    <property type="entry name" value="Metalloproteases ('zincins'), catalytic domain"/>
    <property type="match status" value="3"/>
</dbReference>
<feature type="modified residue" description="Phosphotyrosine; by PKDCC" evidence="20">
    <location>
        <position position="438"/>
    </location>
</feature>
<dbReference type="InterPro" id="IPR033739">
    <property type="entry name" value="M10A_MMP"/>
</dbReference>
<dbReference type="EMBL" id="VEVO01000008">
    <property type="protein sequence ID" value="KAF0038707.1"/>
    <property type="molecule type" value="Genomic_DNA"/>
</dbReference>
<feature type="region of interest" description="Disordered" evidence="22">
    <location>
        <begin position="1207"/>
        <end position="1241"/>
    </location>
</feature>
<feature type="binding site" evidence="19">
    <location>
        <position position="255"/>
    </location>
    <ligand>
        <name>Zn(2+)</name>
        <dbReference type="ChEBI" id="CHEBI:29105"/>
        <label>1</label>
    </ligand>
</feature>
<dbReference type="InterPro" id="IPR018487">
    <property type="entry name" value="Hemopexin-like_repeat"/>
</dbReference>
<proteinExistence type="inferred from homology"/>
<keyword evidence="12" id="KW-0482">Metalloprotease</keyword>
<evidence type="ECO:0000259" key="23">
    <source>
        <dbReference type="SMART" id="SM00235"/>
    </source>
</evidence>
<feature type="repeat" description="Hemopexin" evidence="21">
    <location>
        <begin position="1337"/>
        <end position="1385"/>
    </location>
</feature>
<feature type="binding site" evidence="19">
    <location>
        <position position="264"/>
    </location>
    <ligand>
        <name>Ca(2+)</name>
        <dbReference type="ChEBI" id="CHEBI:29108"/>
        <label>2</label>
    </ligand>
</feature>
<dbReference type="CDD" id="cd00094">
    <property type="entry name" value="HX"/>
    <property type="match status" value="3"/>
</dbReference>
<comment type="caution">
    <text evidence="24">The sequence shown here is derived from an EMBL/GenBank/DDBJ whole genome shotgun (WGS) entry which is preliminary data.</text>
</comment>
<feature type="repeat" description="Hemopexin" evidence="21">
    <location>
        <begin position="837"/>
        <end position="883"/>
    </location>
</feature>
<dbReference type="InterPro" id="IPR036365">
    <property type="entry name" value="PGBD-like_sf"/>
</dbReference>
<feature type="binding site" evidence="19">
    <location>
        <position position="266"/>
    </location>
    <ligand>
        <name>Ca(2+)</name>
        <dbReference type="ChEBI" id="CHEBI:29108"/>
        <label>2</label>
    </ligand>
</feature>
<dbReference type="PRINTS" id="PR00138">
    <property type="entry name" value="MATRIXIN"/>
</dbReference>
<evidence type="ECO:0000256" key="17">
    <source>
        <dbReference type="ARBA" id="ARBA00038924"/>
    </source>
</evidence>
<dbReference type="Gene3D" id="2.110.10.10">
    <property type="entry name" value="Hemopexin-like domain"/>
    <property type="match status" value="4"/>
</dbReference>
<dbReference type="PROSITE" id="PS51642">
    <property type="entry name" value="HEMOPEXIN_2"/>
    <property type="match status" value="8"/>
</dbReference>
<gene>
    <name evidence="24" type="ORF">F2P81_009191</name>
</gene>
<organism evidence="24 25">
    <name type="scientific">Scophthalmus maximus</name>
    <name type="common">Turbot</name>
    <name type="synonym">Psetta maxima</name>
    <dbReference type="NCBI Taxonomy" id="52904"/>
    <lineage>
        <taxon>Eukaryota</taxon>
        <taxon>Metazoa</taxon>
        <taxon>Chordata</taxon>
        <taxon>Craniata</taxon>
        <taxon>Vertebrata</taxon>
        <taxon>Euteleostomi</taxon>
        <taxon>Actinopterygii</taxon>
        <taxon>Neopterygii</taxon>
        <taxon>Teleostei</taxon>
        <taxon>Neoteleostei</taxon>
        <taxon>Acanthomorphata</taxon>
        <taxon>Carangaria</taxon>
        <taxon>Pleuronectiformes</taxon>
        <taxon>Pleuronectoidei</taxon>
        <taxon>Scophthalmidae</taxon>
        <taxon>Scophthalmus</taxon>
    </lineage>
</organism>
<evidence type="ECO:0000256" key="18">
    <source>
        <dbReference type="PIRSR" id="PIRSR621190-1"/>
    </source>
</evidence>
<keyword evidence="9" id="KW-0378">Hydrolase</keyword>
<keyword evidence="13" id="KW-0177">Collagen degradation</keyword>
<dbReference type="GO" id="GO:0030198">
    <property type="term" value="P:extracellular matrix organization"/>
    <property type="evidence" value="ECO:0007669"/>
    <property type="project" value="TreeGrafter"/>
</dbReference>
<keyword evidence="6 19" id="KW-0479">Metal-binding</keyword>
<dbReference type="InterPro" id="IPR024079">
    <property type="entry name" value="MetalloPept_cat_dom_sf"/>
</dbReference>
<evidence type="ECO:0000256" key="21">
    <source>
        <dbReference type="PROSITE-ProRule" id="PRU01011"/>
    </source>
</evidence>
<evidence type="ECO:0000256" key="4">
    <source>
        <dbReference type="ARBA" id="ARBA00022530"/>
    </source>
</evidence>
<keyword evidence="15" id="KW-1015">Disulfide bond</keyword>
<feature type="binding site" evidence="19">
    <location>
        <position position="457"/>
    </location>
    <ligand>
        <name>Ca(2+)</name>
        <dbReference type="ChEBI" id="CHEBI:29108"/>
        <label>5</label>
    </ligand>
</feature>
<feature type="binding site" evidence="19">
    <location>
        <position position="301"/>
    </location>
    <ligand>
        <name>Zn(2+)</name>
        <dbReference type="ChEBI" id="CHEBI:29105"/>
        <label>2</label>
        <note>catalytic</note>
    </ligand>
</feature>
<keyword evidence="10 19" id="KW-0862">Zinc</keyword>
<feature type="binding site" evidence="19">
    <location>
        <position position="291"/>
    </location>
    <ligand>
        <name>Zn(2+)</name>
        <dbReference type="ChEBI" id="CHEBI:29105"/>
        <label>2</label>
        <note>catalytic</note>
    </ligand>
</feature>
<evidence type="ECO:0000256" key="14">
    <source>
        <dbReference type="ARBA" id="ARBA00023145"/>
    </source>
</evidence>
<feature type="repeat" description="Hemopexin" evidence="21">
    <location>
        <begin position="451"/>
        <end position="499"/>
    </location>
</feature>
<evidence type="ECO:0000256" key="19">
    <source>
        <dbReference type="PIRSR" id="PIRSR621190-2"/>
    </source>
</evidence>
<dbReference type="InterPro" id="IPR000585">
    <property type="entry name" value="Hemopexin-like_dom"/>
</dbReference>
<dbReference type="GO" id="GO:0030574">
    <property type="term" value="P:collagen catabolic process"/>
    <property type="evidence" value="ECO:0007669"/>
    <property type="project" value="UniProtKB-KW"/>
</dbReference>
<feature type="binding site" evidence="19">
    <location>
        <position position="407"/>
    </location>
    <ligand>
        <name>Ca(2+)</name>
        <dbReference type="ChEBI" id="CHEBI:29108"/>
        <label>4</label>
    </ligand>
</feature>
<name>A0A6A4SYJ8_SCOMX</name>
<dbReference type="InterPro" id="IPR021190">
    <property type="entry name" value="Pept_M10A"/>
</dbReference>
<feature type="binding site" evidence="19">
    <location>
        <position position="240"/>
    </location>
    <ligand>
        <name>Zn(2+)</name>
        <dbReference type="ChEBI" id="CHEBI:29105"/>
        <label>1</label>
    </ligand>
</feature>
<evidence type="ECO:0000256" key="9">
    <source>
        <dbReference type="ARBA" id="ARBA00022801"/>
    </source>
</evidence>
<keyword evidence="7" id="KW-0732">Signal</keyword>
<feature type="region of interest" description="Disordered" evidence="22">
    <location>
        <begin position="333"/>
        <end position="355"/>
    </location>
</feature>
<evidence type="ECO:0000256" key="8">
    <source>
        <dbReference type="ARBA" id="ARBA00022737"/>
    </source>
</evidence>
<reference evidence="24 25" key="1">
    <citation type="submission" date="2019-06" db="EMBL/GenBank/DDBJ databases">
        <title>Draft genomes of female and male turbot (Scophthalmus maximus).</title>
        <authorList>
            <person name="Xu H."/>
            <person name="Xu X.-W."/>
            <person name="Shao C."/>
            <person name="Chen S."/>
        </authorList>
    </citation>
    <scope>NUCLEOTIDE SEQUENCE [LARGE SCALE GENOMIC DNA]</scope>
    <source>
        <strain evidence="24">Ysfricsl-2016a</strain>
        <tissue evidence="24">Blood</tissue>
    </source>
</reference>
<dbReference type="Gene3D" id="3.40.390.10">
    <property type="entry name" value="Collagenase (Catalytic Domain)"/>
    <property type="match status" value="3"/>
</dbReference>
<accession>A0A6A4SYJ8</accession>
<feature type="domain" description="Peptidase metallopeptidase" evidence="23">
    <location>
        <begin position="1046"/>
        <end position="1205"/>
    </location>
</feature>
<feature type="binding site" evidence="19">
    <location>
        <position position="273"/>
    </location>
    <ligand>
        <name>Ca(2+)</name>
        <dbReference type="ChEBI" id="CHEBI:29108"/>
        <label>1</label>
    </ligand>
</feature>
<dbReference type="EC" id="3.4.24.7" evidence="17"/>
<feature type="domain" description="Peptidase metallopeptidase" evidence="23">
    <location>
        <begin position="610"/>
        <end position="770"/>
    </location>
</feature>
<feature type="binding site" evidence="19">
    <location>
        <position position="273"/>
    </location>
    <ligand>
        <name>Ca(2+)</name>
        <dbReference type="ChEBI" id="CHEBI:29108"/>
        <label>3</label>
    </ligand>
</feature>
<evidence type="ECO:0000256" key="6">
    <source>
        <dbReference type="ARBA" id="ARBA00022723"/>
    </source>
</evidence>
<dbReference type="SUPFAM" id="SSF50923">
    <property type="entry name" value="Hemopexin-like domain"/>
    <property type="match status" value="4"/>
</dbReference>
<dbReference type="InterPro" id="IPR036375">
    <property type="entry name" value="Hemopexin-like_dom_sf"/>
</dbReference>
<feature type="repeat" description="Hemopexin" evidence="21">
    <location>
        <begin position="403"/>
        <end position="449"/>
    </location>
</feature>
<dbReference type="SMART" id="SM00235">
    <property type="entry name" value="ZnMc"/>
    <property type="match status" value="3"/>
</dbReference>
<feature type="domain" description="Peptidase metallopeptidase" evidence="23">
    <location>
        <begin position="177"/>
        <end position="337"/>
    </location>
</feature>
<keyword evidence="11 19" id="KW-0106">Calcium</keyword>
<evidence type="ECO:0000256" key="5">
    <source>
        <dbReference type="ARBA" id="ARBA00022670"/>
    </source>
</evidence>
<dbReference type="GO" id="GO:0031012">
    <property type="term" value="C:extracellular matrix"/>
    <property type="evidence" value="ECO:0007669"/>
    <property type="project" value="InterPro"/>
</dbReference>
<dbReference type="Proteomes" id="UP000438429">
    <property type="component" value="Unassembled WGS sequence"/>
</dbReference>
<dbReference type="Pfam" id="PF00045">
    <property type="entry name" value="Hemopexin"/>
    <property type="match status" value="8"/>
</dbReference>
<comment type="cofactor">
    <cofactor evidence="19">
        <name>Ca(2+)</name>
        <dbReference type="ChEBI" id="CHEBI:29108"/>
    </cofactor>
    <text evidence="19">Can bind about 5 Ca(2+) ions per subunit.</text>
</comment>
<feature type="active site" evidence="18">
    <location>
        <position position="292"/>
    </location>
</feature>
<dbReference type="GO" id="GO:0008270">
    <property type="term" value="F:zinc ion binding"/>
    <property type="evidence" value="ECO:0007669"/>
    <property type="project" value="InterPro"/>
</dbReference>
<feature type="binding site" evidence="19">
    <location>
        <position position="295"/>
    </location>
    <ligand>
        <name>Zn(2+)</name>
        <dbReference type="ChEBI" id="CHEBI:29105"/>
        <label>2</label>
        <note>catalytic</note>
    </ligand>
</feature>
<evidence type="ECO:0000256" key="22">
    <source>
        <dbReference type="SAM" id="MobiDB-lite"/>
    </source>
</evidence>
<keyword evidence="4" id="KW-0272">Extracellular matrix</keyword>
<feature type="binding site" evidence="19">
    <location>
        <position position="309"/>
    </location>
    <ligand>
        <name>Zn(2+)</name>
        <dbReference type="ChEBI" id="CHEBI:29105"/>
        <label>2</label>
        <note>catalytic</note>
    </ligand>
</feature>
<comment type="similarity">
    <text evidence="2">Belongs to the peptidase M10A family.</text>
</comment>
<dbReference type="SUPFAM" id="SSF47090">
    <property type="entry name" value="PGBD-like"/>
    <property type="match status" value="3"/>
</dbReference>
<comment type="catalytic activity">
    <reaction evidence="16">
        <text>Cleavage of the triple helix of collagen at about three-quarters of the length of the molecule from the N-terminus, at 775-Gly-|-Ile-776 in the alpha1(I) chain. Cleaves synthetic substrates and alpha-macroglobulins at bonds where P1' is a hydrophobic residue.</text>
        <dbReference type="EC" id="3.4.24.7"/>
    </reaction>
</comment>
<dbReference type="InterPro" id="IPR002477">
    <property type="entry name" value="Peptidoglycan-bd-like"/>
</dbReference>
<comment type="subcellular location">
    <subcellularLocation>
        <location evidence="1">Secreted</location>
        <location evidence="1">Extracellular space</location>
        <location evidence="1">Extracellular matrix</location>
    </subcellularLocation>
</comment>
<evidence type="ECO:0000256" key="2">
    <source>
        <dbReference type="ARBA" id="ARBA00010370"/>
    </source>
</evidence>
<feature type="binding site" evidence="19">
    <location>
        <position position="247"/>
    </location>
    <ligand>
        <name>Ca(2+)</name>
        <dbReference type="ChEBI" id="CHEBI:29108"/>
        <label>3</label>
    </ligand>
</feature>
<feature type="binding site" evidence="19">
    <location>
        <position position="248"/>
    </location>
    <ligand>
        <name>Ca(2+)</name>
        <dbReference type="ChEBI" id="CHEBI:29108"/>
        <label>3</label>
    </ligand>
</feature>
<evidence type="ECO:0000256" key="3">
    <source>
        <dbReference type="ARBA" id="ARBA00022525"/>
    </source>
</evidence>
<dbReference type="CDD" id="cd04278">
    <property type="entry name" value="ZnMc_MMP"/>
    <property type="match status" value="3"/>
</dbReference>
<feature type="repeat" description="Hemopexin" evidence="21">
    <location>
        <begin position="1289"/>
        <end position="1335"/>
    </location>
</feature>
<feature type="binding site" evidence="19">
    <location>
        <position position="242"/>
    </location>
    <ligand>
        <name>Zn(2+)</name>
        <dbReference type="ChEBI" id="CHEBI:29105"/>
        <label>1</label>
    </ligand>
</feature>
<keyword evidence="3" id="KW-0964">Secreted</keyword>
<dbReference type="PROSITE" id="PS00024">
    <property type="entry name" value="HEMOPEXIN"/>
    <property type="match status" value="2"/>
</dbReference>
<feature type="binding site" evidence="19">
    <location>
        <position position="196"/>
    </location>
    <ligand>
        <name>Ca(2+)</name>
        <dbReference type="ChEBI" id="CHEBI:29108"/>
        <label>1</label>
    </ligand>
</feature>
<feature type="repeat" description="Hemopexin" evidence="21">
    <location>
        <begin position="353"/>
        <end position="402"/>
    </location>
</feature>
<dbReference type="InterPro" id="IPR001818">
    <property type="entry name" value="Pept_M10_metallopeptidase"/>
</dbReference>
<evidence type="ECO:0000256" key="7">
    <source>
        <dbReference type="ARBA" id="ARBA00022729"/>
    </source>
</evidence>
<dbReference type="PANTHER" id="PTHR10201">
    <property type="entry name" value="MATRIX METALLOPROTEINASE"/>
    <property type="match status" value="1"/>
</dbReference>
<evidence type="ECO:0000256" key="15">
    <source>
        <dbReference type="ARBA" id="ARBA00023157"/>
    </source>
</evidence>
<dbReference type="InterPro" id="IPR006026">
    <property type="entry name" value="Peptidase_Metallo"/>
</dbReference>
<dbReference type="Pfam" id="PF00413">
    <property type="entry name" value="Peptidase_M10"/>
    <property type="match status" value="3"/>
</dbReference>
<dbReference type="FunFam" id="3.40.390.10:FF:000007">
    <property type="entry name" value="Collagenase 3"/>
    <property type="match status" value="3"/>
</dbReference>
<feature type="binding site" evidence="19">
    <location>
        <position position="270"/>
    </location>
    <ligand>
        <name>Ca(2+)</name>
        <dbReference type="ChEBI" id="CHEBI:29108"/>
        <label>3</label>
    </ligand>
</feature>
<feature type="binding site" evidence="19">
    <location>
        <position position="409"/>
    </location>
    <ligand>
        <name>Ca(2+)</name>
        <dbReference type="ChEBI" id="CHEBI:29108"/>
        <label>5</label>
    </ligand>
</feature>
<dbReference type="PANTHER" id="PTHR10201:SF151">
    <property type="entry name" value="INTERSTITIAL COLLAGENASE"/>
    <property type="match status" value="1"/>
</dbReference>
<dbReference type="FunFam" id="2.110.10.10:FF:000002">
    <property type="entry name" value="Matrix metallopeptidase 3"/>
    <property type="match status" value="3"/>
</dbReference>
<keyword evidence="8" id="KW-0677">Repeat</keyword>
<evidence type="ECO:0000256" key="20">
    <source>
        <dbReference type="PIRSR" id="PIRSR621190-4"/>
    </source>
</evidence>
<dbReference type="SMART" id="SM00120">
    <property type="entry name" value="HX"/>
    <property type="match status" value="11"/>
</dbReference>
<protein>
    <recommendedName>
        <fullName evidence="17">interstitial collagenase</fullName>
        <ecNumber evidence="17">3.4.24.7</ecNumber>
    </recommendedName>
</protein>
<evidence type="ECO:0000256" key="11">
    <source>
        <dbReference type="ARBA" id="ARBA00022837"/>
    </source>
</evidence>
<dbReference type="GO" id="GO:0004222">
    <property type="term" value="F:metalloendopeptidase activity"/>
    <property type="evidence" value="ECO:0007669"/>
    <property type="project" value="UniProtKB-EC"/>
</dbReference>
<feature type="repeat" description="Hemopexin" evidence="21">
    <location>
        <begin position="885"/>
        <end position="933"/>
    </location>
</feature>
<feature type="binding site" evidence="19">
    <location>
        <position position="268"/>
    </location>
    <ligand>
        <name>Zn(2+)</name>
        <dbReference type="ChEBI" id="CHEBI:29105"/>
        <label>1</label>
    </ligand>
</feature>
<evidence type="ECO:0000313" key="24">
    <source>
        <dbReference type="EMBL" id="KAF0038707.1"/>
    </source>
</evidence>
<evidence type="ECO:0000256" key="16">
    <source>
        <dbReference type="ARBA" id="ARBA00036005"/>
    </source>
</evidence>
<evidence type="ECO:0000256" key="12">
    <source>
        <dbReference type="ARBA" id="ARBA00023049"/>
    </source>
</evidence>
<keyword evidence="5" id="KW-0645">Protease</keyword>
<evidence type="ECO:0000256" key="10">
    <source>
        <dbReference type="ARBA" id="ARBA00022833"/>
    </source>
</evidence>
<keyword evidence="14" id="KW-0865">Zymogen</keyword>
<comment type="cofactor">
    <cofactor evidence="19">
        <name>Zn(2+)</name>
        <dbReference type="ChEBI" id="CHEBI:29105"/>
    </cofactor>
    <text evidence="19">Binds 2 Zn(2+) ions per subunit.</text>
</comment>
<feature type="binding site" evidence="19">
    <location>
        <position position="230"/>
    </location>
    <ligand>
        <name>Ca(2+)</name>
        <dbReference type="ChEBI" id="CHEBI:29108"/>
        <label>2</label>
    </ligand>
</feature>
<dbReference type="Pfam" id="PF01471">
    <property type="entry name" value="PG_binding_1"/>
    <property type="match status" value="2"/>
</dbReference>